<comment type="caution">
    <text evidence="2">The sequence shown here is derived from an EMBL/GenBank/DDBJ whole genome shotgun (WGS) entry which is preliminary data.</text>
</comment>
<keyword evidence="3" id="KW-1185">Reference proteome</keyword>
<dbReference type="PROSITE" id="PS51819">
    <property type="entry name" value="VOC"/>
    <property type="match status" value="1"/>
</dbReference>
<reference evidence="3" key="1">
    <citation type="journal article" date="2019" name="Int. J. Syst. Evol. Microbiol.">
        <title>The Global Catalogue of Microorganisms (GCM) 10K type strain sequencing project: providing services to taxonomists for standard genome sequencing and annotation.</title>
        <authorList>
            <consortium name="The Broad Institute Genomics Platform"/>
            <consortium name="The Broad Institute Genome Sequencing Center for Infectious Disease"/>
            <person name="Wu L."/>
            <person name="Ma J."/>
        </authorList>
    </citation>
    <scope>NUCLEOTIDE SEQUENCE [LARGE SCALE GENOMIC DNA]</scope>
    <source>
        <strain evidence="3">DT92</strain>
    </source>
</reference>
<proteinExistence type="predicted"/>
<dbReference type="SUPFAM" id="SSF54593">
    <property type="entry name" value="Glyoxalase/Bleomycin resistance protein/Dihydroxybiphenyl dioxygenase"/>
    <property type="match status" value="1"/>
</dbReference>
<dbReference type="CDD" id="cd07247">
    <property type="entry name" value="SgaA_N_like"/>
    <property type="match status" value="1"/>
</dbReference>
<dbReference type="Proteomes" id="UP001597344">
    <property type="component" value="Unassembled WGS sequence"/>
</dbReference>
<name>A0ABW5B1G5_9FLAO</name>
<protein>
    <submittedName>
        <fullName evidence="2">VOC family protein</fullName>
    </submittedName>
</protein>
<dbReference type="PANTHER" id="PTHR33993:SF2">
    <property type="entry name" value="VOC DOMAIN-CONTAINING PROTEIN"/>
    <property type="match status" value="1"/>
</dbReference>
<dbReference type="RefSeq" id="WP_378321185.1">
    <property type="nucleotide sequence ID" value="NZ_JBHUHY010000016.1"/>
</dbReference>
<dbReference type="InterPro" id="IPR052164">
    <property type="entry name" value="Anthracycline_SecMetBiosynth"/>
</dbReference>
<dbReference type="InterPro" id="IPR037523">
    <property type="entry name" value="VOC_core"/>
</dbReference>
<organism evidence="2 3">
    <name type="scientific">Aquimarina celericrescens</name>
    <dbReference type="NCBI Taxonomy" id="1964542"/>
    <lineage>
        <taxon>Bacteria</taxon>
        <taxon>Pseudomonadati</taxon>
        <taxon>Bacteroidota</taxon>
        <taxon>Flavobacteriia</taxon>
        <taxon>Flavobacteriales</taxon>
        <taxon>Flavobacteriaceae</taxon>
        <taxon>Aquimarina</taxon>
    </lineage>
</organism>
<evidence type="ECO:0000259" key="1">
    <source>
        <dbReference type="PROSITE" id="PS51819"/>
    </source>
</evidence>
<gene>
    <name evidence="2" type="ORF">ACFSJT_15295</name>
</gene>
<dbReference type="EMBL" id="JBHUHY010000016">
    <property type="protein sequence ID" value="MFD2188167.1"/>
    <property type="molecule type" value="Genomic_DNA"/>
</dbReference>
<accession>A0ABW5B1G5</accession>
<dbReference type="Pfam" id="PF00903">
    <property type="entry name" value="Glyoxalase"/>
    <property type="match status" value="1"/>
</dbReference>
<evidence type="ECO:0000313" key="3">
    <source>
        <dbReference type="Proteomes" id="UP001597344"/>
    </source>
</evidence>
<dbReference type="PANTHER" id="PTHR33993">
    <property type="entry name" value="GLYOXALASE-RELATED"/>
    <property type="match status" value="1"/>
</dbReference>
<dbReference type="Gene3D" id="3.10.180.10">
    <property type="entry name" value="2,3-Dihydroxybiphenyl 1,2-Dioxygenase, domain 1"/>
    <property type="match status" value="1"/>
</dbReference>
<feature type="domain" description="VOC" evidence="1">
    <location>
        <begin position="1"/>
        <end position="120"/>
    </location>
</feature>
<dbReference type="InterPro" id="IPR029068">
    <property type="entry name" value="Glyas_Bleomycin-R_OHBP_Dase"/>
</dbReference>
<dbReference type="InterPro" id="IPR004360">
    <property type="entry name" value="Glyas_Fos-R_dOase_dom"/>
</dbReference>
<sequence length="121" mass="13579">MVIWFEIPVTDMSRAKAFYENVFGIEIDLQKMNGLEMGWFPNKNQTGMATGTLIRAGEHYKPCNDGVLVYFSCEDVANEISRVEVAGGKVISDKKQISENHGFMASFIDSEGNRIALHSER</sequence>
<evidence type="ECO:0000313" key="2">
    <source>
        <dbReference type="EMBL" id="MFD2188167.1"/>
    </source>
</evidence>